<evidence type="ECO:0000256" key="8">
    <source>
        <dbReference type="ARBA" id="ARBA00023136"/>
    </source>
</evidence>
<keyword evidence="8 9" id="KW-0472">Membrane</keyword>
<dbReference type="OrthoDB" id="5516033at2759"/>
<dbReference type="PANTHER" id="PTHR17130:SF14">
    <property type="entry name" value="CYTOCHROME C OXIDASE ASSEMBLY PROTEIN COX16 HOMOLOG, MITOCHONDRIAL"/>
    <property type="match status" value="1"/>
</dbReference>
<dbReference type="RefSeq" id="XP_022088601.1">
    <property type="nucleotide sequence ID" value="XM_022232909.1"/>
</dbReference>
<gene>
    <name evidence="11" type="primary">LOC110978151</name>
</gene>
<evidence type="ECO:0000256" key="9">
    <source>
        <dbReference type="SAM" id="Phobius"/>
    </source>
</evidence>
<keyword evidence="6 9" id="KW-1133">Transmembrane helix</keyword>
<keyword evidence="10" id="KW-1185">Reference proteome</keyword>
<name>A0A8B7YA80_ACAPL</name>
<evidence type="ECO:0000256" key="5">
    <source>
        <dbReference type="ARBA" id="ARBA00022792"/>
    </source>
</evidence>
<accession>A0A8B7YA80</accession>
<dbReference type="Proteomes" id="UP000694845">
    <property type="component" value="Unplaced"/>
</dbReference>
<feature type="transmembrane region" description="Helical" evidence="9">
    <location>
        <begin position="17"/>
        <end position="35"/>
    </location>
</feature>
<keyword evidence="4 9" id="KW-0812">Transmembrane</keyword>
<dbReference type="Pfam" id="PF14138">
    <property type="entry name" value="COX16"/>
    <property type="match status" value="1"/>
</dbReference>
<comment type="subcellular location">
    <subcellularLocation>
        <location evidence="1">Mitochondrion inner membrane</location>
        <topology evidence="1">Single-pass membrane protein</topology>
    </subcellularLocation>
</comment>
<evidence type="ECO:0000256" key="7">
    <source>
        <dbReference type="ARBA" id="ARBA00023128"/>
    </source>
</evidence>
<dbReference type="GO" id="GO:0005743">
    <property type="term" value="C:mitochondrial inner membrane"/>
    <property type="evidence" value="ECO:0007669"/>
    <property type="project" value="UniProtKB-SubCell"/>
</dbReference>
<evidence type="ECO:0000256" key="6">
    <source>
        <dbReference type="ARBA" id="ARBA00022989"/>
    </source>
</evidence>
<evidence type="ECO:0000256" key="3">
    <source>
        <dbReference type="ARBA" id="ARBA00021814"/>
    </source>
</evidence>
<evidence type="ECO:0000313" key="10">
    <source>
        <dbReference type="Proteomes" id="UP000694845"/>
    </source>
</evidence>
<evidence type="ECO:0000256" key="4">
    <source>
        <dbReference type="ARBA" id="ARBA00022692"/>
    </source>
</evidence>
<organism evidence="10 11">
    <name type="scientific">Acanthaster planci</name>
    <name type="common">Crown-of-thorns starfish</name>
    <dbReference type="NCBI Taxonomy" id="133434"/>
    <lineage>
        <taxon>Eukaryota</taxon>
        <taxon>Metazoa</taxon>
        <taxon>Echinodermata</taxon>
        <taxon>Eleutherozoa</taxon>
        <taxon>Asterozoa</taxon>
        <taxon>Asteroidea</taxon>
        <taxon>Valvatacea</taxon>
        <taxon>Valvatida</taxon>
        <taxon>Acanthasteridae</taxon>
        <taxon>Acanthaster</taxon>
    </lineage>
</organism>
<dbReference type="InterPro" id="IPR020164">
    <property type="entry name" value="Cyt_c_Oxase_assmbl_COX16"/>
</dbReference>
<dbReference type="CTD" id="51241"/>
<sequence>MAASMNKILDAVKKSRFLRFGVPMLVIVVGGSFGLKEFRTLRYEIIDRRKTVDLETDEKLNEYKKKDKITIEGEYKKLQNEDIDTWHNIRGPRPWEDSKEFQAMQRENTEKLLIKRDDE</sequence>
<proteinExistence type="inferred from homology"/>
<dbReference type="AlphaFoldDB" id="A0A8B7YA80"/>
<keyword evidence="7" id="KW-0496">Mitochondrion</keyword>
<keyword evidence="5" id="KW-0999">Mitochondrion inner membrane</keyword>
<dbReference type="KEGG" id="aplc:110978151"/>
<dbReference type="GO" id="GO:0033617">
    <property type="term" value="P:mitochondrial respiratory chain complex IV assembly"/>
    <property type="evidence" value="ECO:0007669"/>
    <property type="project" value="TreeGrafter"/>
</dbReference>
<dbReference type="OMA" id="FKYGVPF"/>
<comment type="similarity">
    <text evidence="2">Belongs to the COX16 family.</text>
</comment>
<evidence type="ECO:0000313" key="11">
    <source>
        <dbReference type="RefSeq" id="XP_022088601.1"/>
    </source>
</evidence>
<reference evidence="11" key="1">
    <citation type="submission" date="2025-08" db="UniProtKB">
        <authorList>
            <consortium name="RefSeq"/>
        </authorList>
    </citation>
    <scope>IDENTIFICATION</scope>
</reference>
<protein>
    <recommendedName>
        <fullName evidence="3">Cytochrome c oxidase assembly protein COX16 homolog, mitochondrial</fullName>
    </recommendedName>
</protein>
<dbReference type="PANTHER" id="PTHR17130">
    <property type="entry name" value="MITOCHONDRIAL OUTER MEMBRANE PROTEIN 25"/>
    <property type="match status" value="1"/>
</dbReference>
<evidence type="ECO:0000256" key="2">
    <source>
        <dbReference type="ARBA" id="ARBA00008370"/>
    </source>
</evidence>
<dbReference type="GeneID" id="110978151"/>
<evidence type="ECO:0000256" key="1">
    <source>
        <dbReference type="ARBA" id="ARBA00004434"/>
    </source>
</evidence>